<proteinExistence type="predicted"/>
<name>A0A6N9SZD8_9HYPH</name>
<feature type="transmembrane region" description="Helical" evidence="6">
    <location>
        <begin position="44"/>
        <end position="69"/>
    </location>
</feature>
<gene>
    <name evidence="7" type="ORF">GTK09_08445</name>
</gene>
<evidence type="ECO:0000256" key="5">
    <source>
        <dbReference type="ARBA" id="ARBA00023136"/>
    </source>
</evidence>
<evidence type="ECO:0000256" key="1">
    <source>
        <dbReference type="ARBA" id="ARBA00004651"/>
    </source>
</evidence>
<keyword evidence="8" id="KW-1185">Reference proteome</keyword>
<dbReference type="PANTHER" id="PTHR30086">
    <property type="entry name" value="ARGININE EXPORTER PROTEIN ARGO"/>
    <property type="match status" value="1"/>
</dbReference>
<dbReference type="InterPro" id="IPR001123">
    <property type="entry name" value="LeuE-type"/>
</dbReference>
<dbReference type="EMBL" id="JAAAMG010000005">
    <property type="protein sequence ID" value="NDW04460.1"/>
    <property type="molecule type" value="Genomic_DNA"/>
</dbReference>
<evidence type="ECO:0000313" key="7">
    <source>
        <dbReference type="EMBL" id="NDW04460.1"/>
    </source>
</evidence>
<feature type="transmembrane region" description="Helical" evidence="6">
    <location>
        <begin position="116"/>
        <end position="139"/>
    </location>
</feature>
<keyword evidence="2" id="KW-1003">Cell membrane</keyword>
<dbReference type="Proteomes" id="UP000469011">
    <property type="component" value="Unassembled WGS sequence"/>
</dbReference>
<evidence type="ECO:0000256" key="3">
    <source>
        <dbReference type="ARBA" id="ARBA00022692"/>
    </source>
</evidence>
<accession>A0A6N9SZD8</accession>
<evidence type="ECO:0000256" key="2">
    <source>
        <dbReference type="ARBA" id="ARBA00022475"/>
    </source>
</evidence>
<dbReference type="AlphaFoldDB" id="A0A6N9SZD8"/>
<protein>
    <submittedName>
        <fullName evidence="7">LysE family transporter</fullName>
    </submittedName>
</protein>
<evidence type="ECO:0000313" key="8">
    <source>
        <dbReference type="Proteomes" id="UP000469011"/>
    </source>
</evidence>
<feature type="transmembrane region" description="Helical" evidence="6">
    <location>
        <begin position="12"/>
        <end position="32"/>
    </location>
</feature>
<organism evidence="7 8">
    <name type="scientific">Jiella pacifica</name>
    <dbReference type="NCBI Taxonomy" id="2696469"/>
    <lineage>
        <taxon>Bacteria</taxon>
        <taxon>Pseudomonadati</taxon>
        <taxon>Pseudomonadota</taxon>
        <taxon>Alphaproteobacteria</taxon>
        <taxon>Hyphomicrobiales</taxon>
        <taxon>Aurantimonadaceae</taxon>
        <taxon>Jiella</taxon>
    </lineage>
</organism>
<dbReference type="RefSeq" id="WP_163462684.1">
    <property type="nucleotide sequence ID" value="NZ_JAAAMG010000005.1"/>
</dbReference>
<keyword evidence="4 6" id="KW-1133">Transmembrane helix</keyword>
<dbReference type="GO" id="GO:0015171">
    <property type="term" value="F:amino acid transmembrane transporter activity"/>
    <property type="evidence" value="ECO:0007669"/>
    <property type="project" value="TreeGrafter"/>
</dbReference>
<reference evidence="7 8" key="1">
    <citation type="submission" date="2020-01" db="EMBL/GenBank/DDBJ databases">
        <title>Jiella pacifica sp. nov.</title>
        <authorList>
            <person name="Xue Z."/>
            <person name="Zhu S."/>
            <person name="Chen J."/>
            <person name="Yang J."/>
        </authorList>
    </citation>
    <scope>NUCLEOTIDE SEQUENCE [LARGE SCALE GENOMIC DNA]</scope>
    <source>
        <strain evidence="7 8">40Bstr34</strain>
    </source>
</reference>
<dbReference type="GO" id="GO:0005886">
    <property type="term" value="C:plasma membrane"/>
    <property type="evidence" value="ECO:0007669"/>
    <property type="project" value="UniProtKB-SubCell"/>
</dbReference>
<evidence type="ECO:0000256" key="6">
    <source>
        <dbReference type="SAM" id="Phobius"/>
    </source>
</evidence>
<dbReference type="PIRSF" id="PIRSF006324">
    <property type="entry name" value="LeuE"/>
    <property type="match status" value="1"/>
</dbReference>
<sequence length="214" mass="22716">MTFIPDLSTILAFSVACFVLTITPGPDMTLFLGRTLAGGRASGIAAYAGASTGSLIHTTLAAVGLSALIAASPEAFFVLKIFGAGYLIFLAVQAIRTGSTFKLDANGEKKQPSLKGSWLTGIGINLSNPKIILFFVTFLPQFVHAGDPHAGQKLFFLGVYFIVFATPFSLAMIVAADKLASALKRRPKITRAIDYLFASIFSAFAVKILMTQGR</sequence>
<keyword evidence="5 6" id="KW-0472">Membrane</keyword>
<feature type="transmembrane region" description="Helical" evidence="6">
    <location>
        <begin position="192"/>
        <end position="210"/>
    </location>
</feature>
<comment type="subcellular location">
    <subcellularLocation>
        <location evidence="1">Cell membrane</location>
        <topology evidence="1">Multi-pass membrane protein</topology>
    </subcellularLocation>
</comment>
<dbReference type="Pfam" id="PF01810">
    <property type="entry name" value="LysE"/>
    <property type="match status" value="1"/>
</dbReference>
<evidence type="ECO:0000256" key="4">
    <source>
        <dbReference type="ARBA" id="ARBA00022989"/>
    </source>
</evidence>
<feature type="transmembrane region" description="Helical" evidence="6">
    <location>
        <begin position="75"/>
        <end position="95"/>
    </location>
</feature>
<comment type="caution">
    <text evidence="7">The sequence shown here is derived from an EMBL/GenBank/DDBJ whole genome shotgun (WGS) entry which is preliminary data.</text>
</comment>
<keyword evidence="3 6" id="KW-0812">Transmembrane</keyword>
<dbReference type="PANTHER" id="PTHR30086:SF20">
    <property type="entry name" value="ARGININE EXPORTER PROTEIN ARGO-RELATED"/>
    <property type="match status" value="1"/>
</dbReference>
<feature type="transmembrane region" description="Helical" evidence="6">
    <location>
        <begin position="159"/>
        <end position="180"/>
    </location>
</feature>